<protein>
    <submittedName>
        <fullName evidence="2">Gliding motility-associated C-terminal domain-containing protein</fullName>
    </submittedName>
</protein>
<accession>A0ABW1PR84</accession>
<dbReference type="EMBL" id="JBHSQB010000010">
    <property type="protein sequence ID" value="MFC6097759.1"/>
    <property type="molecule type" value="Genomic_DNA"/>
</dbReference>
<keyword evidence="3" id="KW-1185">Reference proteome</keyword>
<dbReference type="Proteomes" id="UP001596287">
    <property type="component" value="Unassembled WGS sequence"/>
</dbReference>
<evidence type="ECO:0000256" key="1">
    <source>
        <dbReference type="SAM" id="SignalP"/>
    </source>
</evidence>
<evidence type="ECO:0000313" key="2">
    <source>
        <dbReference type="EMBL" id="MFC6097759.1"/>
    </source>
</evidence>
<evidence type="ECO:0000313" key="3">
    <source>
        <dbReference type="Proteomes" id="UP001596287"/>
    </source>
</evidence>
<sequence>MNIKLRFKNLVFFLLFSCVTFAQDVSLYEQFNGRFDFIFIGNTMNNSENNLNTLCNITGTSSSANLNLLPNDEIQKAYLYWAGSGTGDFEVKLNGTSVNSQRNFPLFQNGFDYFCAFADVTDQILASGNGNYTLSDLDVTPFLDATHYCSNRTNFAGWAIVIVYKNNNLPLNQLNVYDGLQGVSQTQQNLTLNLNSLNVIDNIGAKIGFVAWEGDKNLAVNETLRFNGNILSNPLNPANNAFNGTNSFTGSTTLYNMDLDVYDIQNYLQIGVPTAEIKLTSGQDFVMISTVVTKLNSQLPDATIVIDNVNLECNSREILVDYTVYNLNSTNPLPAGTPIAIYADGYLIETTETNAILPLEGSLSDSILLTIPDAILDNFTLEFVVDDIGNGTGIVTEINENNNSFSVEVSLLFSPEFNPLENLLSCNLGLKKGTFDFSAYEEIVKVDPNCVVQFFGTNSDANSNTNPILNPHNYTTTTTPKEIFVRIQDENCYSITSFLLETKNCPPKPYNAVTPNNDGLNDYLFFEGLRDIFTNFKLYIYSRWGRLVWEGDNNSENWFGQSSKGVEVQIGDVPDGTYFYILNLNDPDYPNPLTGFVYLTR</sequence>
<feature type="signal peptide" evidence="1">
    <location>
        <begin position="1"/>
        <end position="22"/>
    </location>
</feature>
<dbReference type="Pfam" id="PF13585">
    <property type="entry name" value="CHU_C"/>
    <property type="match status" value="1"/>
</dbReference>
<keyword evidence="1" id="KW-0732">Signal</keyword>
<feature type="chain" id="PRO_5045889417" evidence="1">
    <location>
        <begin position="23"/>
        <end position="601"/>
    </location>
</feature>
<dbReference type="Gene3D" id="2.60.40.10">
    <property type="entry name" value="Immunoglobulins"/>
    <property type="match status" value="1"/>
</dbReference>
<proteinExistence type="predicted"/>
<reference evidence="3" key="1">
    <citation type="journal article" date="2019" name="Int. J. Syst. Evol. Microbiol.">
        <title>The Global Catalogue of Microorganisms (GCM) 10K type strain sequencing project: providing services to taxonomists for standard genome sequencing and annotation.</title>
        <authorList>
            <consortium name="The Broad Institute Genomics Platform"/>
            <consortium name="The Broad Institute Genome Sequencing Center for Infectious Disease"/>
            <person name="Wu L."/>
            <person name="Ma J."/>
        </authorList>
    </citation>
    <scope>NUCLEOTIDE SEQUENCE [LARGE SCALE GENOMIC DNA]</scope>
    <source>
        <strain evidence="3">CCUG 49679</strain>
    </source>
</reference>
<organism evidence="2 3">
    <name type="scientific">Flavobacterium qiangtangense</name>
    <dbReference type="NCBI Taxonomy" id="1442595"/>
    <lineage>
        <taxon>Bacteria</taxon>
        <taxon>Pseudomonadati</taxon>
        <taxon>Bacteroidota</taxon>
        <taxon>Flavobacteriia</taxon>
        <taxon>Flavobacteriales</taxon>
        <taxon>Flavobacteriaceae</taxon>
        <taxon>Flavobacterium</taxon>
    </lineage>
</organism>
<dbReference type="RefSeq" id="WP_379792739.1">
    <property type="nucleotide sequence ID" value="NZ_JBHSQB010000010.1"/>
</dbReference>
<comment type="caution">
    <text evidence="2">The sequence shown here is derived from an EMBL/GenBank/DDBJ whole genome shotgun (WGS) entry which is preliminary data.</text>
</comment>
<dbReference type="InterPro" id="IPR013783">
    <property type="entry name" value="Ig-like_fold"/>
</dbReference>
<name>A0ABW1PR84_9FLAO</name>
<gene>
    <name evidence="2" type="ORF">ACFPVY_13970</name>
</gene>